<feature type="compositionally biased region" description="Polar residues" evidence="1">
    <location>
        <begin position="151"/>
        <end position="175"/>
    </location>
</feature>
<dbReference type="InterPro" id="IPR013783">
    <property type="entry name" value="Ig-like_fold"/>
</dbReference>
<evidence type="ECO:0000256" key="1">
    <source>
        <dbReference type="SAM" id="MobiDB-lite"/>
    </source>
</evidence>
<comment type="caution">
    <text evidence="2">The sequence shown here is derived from an EMBL/GenBank/DDBJ whole genome shotgun (WGS) entry which is preliminary data.</text>
</comment>
<feature type="region of interest" description="Disordered" evidence="1">
    <location>
        <begin position="150"/>
        <end position="175"/>
    </location>
</feature>
<keyword evidence="3" id="KW-1185">Reference proteome</keyword>
<evidence type="ECO:0000313" key="3">
    <source>
        <dbReference type="Proteomes" id="UP001612741"/>
    </source>
</evidence>
<evidence type="ECO:0008006" key="4">
    <source>
        <dbReference type="Google" id="ProtNLM"/>
    </source>
</evidence>
<evidence type="ECO:0000313" key="2">
    <source>
        <dbReference type="EMBL" id="MFI6498347.1"/>
    </source>
</evidence>
<accession>A0ABW7YRM3</accession>
<organism evidence="2 3">
    <name type="scientific">Nonomuraea typhae</name>
    <dbReference type="NCBI Taxonomy" id="2603600"/>
    <lineage>
        <taxon>Bacteria</taxon>
        <taxon>Bacillati</taxon>
        <taxon>Actinomycetota</taxon>
        <taxon>Actinomycetes</taxon>
        <taxon>Streptosporangiales</taxon>
        <taxon>Streptosporangiaceae</taxon>
        <taxon>Nonomuraea</taxon>
    </lineage>
</organism>
<sequence>MSTKSVAIVAALIAAGATITAALITSGQLRFGGAPDSSETRRGGVSQPQPQNPKKVPGIVVRPKSLDLCGGTGCARQVLILSTGNATLKVTDIEFEGESAGSFRHDGACENRSLDAGAECVLSVWFEPETAGASGSAVLVIHQNLRGDNGSRVQVNGQGQLPTSEPTESALPTSG</sequence>
<dbReference type="Proteomes" id="UP001612741">
    <property type="component" value="Unassembled WGS sequence"/>
</dbReference>
<gene>
    <name evidence="2" type="ORF">ACIBG2_13225</name>
</gene>
<dbReference type="Gene3D" id="2.60.40.10">
    <property type="entry name" value="Immunoglobulins"/>
    <property type="match status" value="1"/>
</dbReference>
<name>A0ABW7YRM3_9ACTN</name>
<dbReference type="RefSeq" id="WP_397081598.1">
    <property type="nucleotide sequence ID" value="NZ_JBITGY010000003.1"/>
</dbReference>
<dbReference type="EMBL" id="JBITGY010000003">
    <property type="protein sequence ID" value="MFI6498347.1"/>
    <property type="molecule type" value="Genomic_DNA"/>
</dbReference>
<reference evidence="2 3" key="1">
    <citation type="submission" date="2024-10" db="EMBL/GenBank/DDBJ databases">
        <title>The Natural Products Discovery Center: Release of the First 8490 Sequenced Strains for Exploring Actinobacteria Biosynthetic Diversity.</title>
        <authorList>
            <person name="Kalkreuter E."/>
            <person name="Kautsar S.A."/>
            <person name="Yang D."/>
            <person name="Bader C.D."/>
            <person name="Teijaro C.N."/>
            <person name="Fluegel L."/>
            <person name="Davis C.M."/>
            <person name="Simpson J.R."/>
            <person name="Lauterbach L."/>
            <person name="Steele A.D."/>
            <person name="Gui C."/>
            <person name="Meng S."/>
            <person name="Li G."/>
            <person name="Viehrig K."/>
            <person name="Ye F."/>
            <person name="Su P."/>
            <person name="Kiefer A.F."/>
            <person name="Nichols A."/>
            <person name="Cepeda A.J."/>
            <person name="Yan W."/>
            <person name="Fan B."/>
            <person name="Jiang Y."/>
            <person name="Adhikari A."/>
            <person name="Zheng C.-J."/>
            <person name="Schuster L."/>
            <person name="Cowan T.M."/>
            <person name="Smanski M.J."/>
            <person name="Chevrette M.G."/>
            <person name="De Carvalho L.P.S."/>
            <person name="Shen B."/>
        </authorList>
    </citation>
    <scope>NUCLEOTIDE SEQUENCE [LARGE SCALE GENOMIC DNA]</scope>
    <source>
        <strain evidence="2 3">NPDC050545</strain>
    </source>
</reference>
<protein>
    <recommendedName>
        <fullName evidence="4">Choice-of-anchor D domain-containing protein</fullName>
    </recommendedName>
</protein>
<feature type="region of interest" description="Disordered" evidence="1">
    <location>
        <begin position="33"/>
        <end position="57"/>
    </location>
</feature>
<proteinExistence type="predicted"/>